<proteinExistence type="predicted"/>
<dbReference type="InterPro" id="IPR003594">
    <property type="entry name" value="HATPase_dom"/>
</dbReference>
<feature type="region of interest" description="Disordered" evidence="6">
    <location>
        <begin position="706"/>
        <end position="797"/>
    </location>
</feature>
<evidence type="ECO:0000256" key="7">
    <source>
        <dbReference type="SAM" id="Phobius"/>
    </source>
</evidence>
<dbReference type="SUPFAM" id="SSF55874">
    <property type="entry name" value="ATPase domain of HSP90 chaperone/DNA topoisomerase II/histidine kinase"/>
    <property type="match status" value="1"/>
</dbReference>
<evidence type="ECO:0000256" key="5">
    <source>
        <dbReference type="ARBA" id="ARBA00022777"/>
    </source>
</evidence>
<dbReference type="PANTHER" id="PTHR45436">
    <property type="entry name" value="SENSOR HISTIDINE KINASE YKOH"/>
    <property type="match status" value="1"/>
</dbReference>
<keyword evidence="3" id="KW-0597">Phosphoprotein</keyword>
<evidence type="ECO:0000256" key="2">
    <source>
        <dbReference type="ARBA" id="ARBA00012438"/>
    </source>
</evidence>
<evidence type="ECO:0000259" key="9">
    <source>
        <dbReference type="Pfam" id="PF08376"/>
    </source>
</evidence>
<comment type="caution">
    <text evidence="10">The sequence shown here is derived from an EMBL/GenBank/DDBJ whole genome shotgun (WGS) entry which is preliminary data.</text>
</comment>
<dbReference type="Proteomes" id="UP001551695">
    <property type="component" value="Unassembled WGS sequence"/>
</dbReference>
<keyword evidence="7" id="KW-1133">Transmembrane helix</keyword>
<dbReference type="RefSeq" id="WP_357786173.1">
    <property type="nucleotide sequence ID" value="NZ_JBFAKC010000010.1"/>
</dbReference>
<organism evidence="10 11">
    <name type="scientific">Nocardia aurea</name>
    <dbReference type="NCBI Taxonomy" id="2144174"/>
    <lineage>
        <taxon>Bacteria</taxon>
        <taxon>Bacillati</taxon>
        <taxon>Actinomycetota</taxon>
        <taxon>Actinomycetes</taxon>
        <taxon>Mycobacteriales</taxon>
        <taxon>Nocardiaceae</taxon>
        <taxon>Nocardia</taxon>
    </lineage>
</organism>
<feature type="transmembrane region" description="Helical" evidence="7">
    <location>
        <begin position="354"/>
        <end position="374"/>
    </location>
</feature>
<dbReference type="Gene3D" id="3.30.565.10">
    <property type="entry name" value="Histidine kinase-like ATPase, C-terminal domain"/>
    <property type="match status" value="1"/>
</dbReference>
<feature type="transmembrane region" description="Helical" evidence="7">
    <location>
        <begin position="21"/>
        <end position="48"/>
    </location>
</feature>
<dbReference type="InterPro" id="IPR036890">
    <property type="entry name" value="HATPase_C_sf"/>
</dbReference>
<comment type="catalytic activity">
    <reaction evidence="1">
        <text>ATP + protein L-histidine = ADP + protein N-phospho-L-histidine.</text>
        <dbReference type="EC" id="2.7.13.3"/>
    </reaction>
</comment>
<dbReference type="InterPro" id="IPR013587">
    <property type="entry name" value="Nitrate/nitrite_sensing"/>
</dbReference>
<evidence type="ECO:0000256" key="3">
    <source>
        <dbReference type="ARBA" id="ARBA00022553"/>
    </source>
</evidence>
<evidence type="ECO:0000256" key="6">
    <source>
        <dbReference type="SAM" id="MobiDB-lite"/>
    </source>
</evidence>
<feature type="domain" description="Histidine kinase/HSP90-like ATPase" evidence="8">
    <location>
        <begin position="561"/>
        <end position="667"/>
    </location>
</feature>
<dbReference type="Gene3D" id="6.10.340.10">
    <property type="match status" value="1"/>
</dbReference>
<keyword evidence="7" id="KW-0812">Transmembrane</keyword>
<keyword evidence="7" id="KW-0472">Membrane</keyword>
<evidence type="ECO:0000256" key="1">
    <source>
        <dbReference type="ARBA" id="ARBA00000085"/>
    </source>
</evidence>
<keyword evidence="4" id="KW-0808">Transferase</keyword>
<sequence>MIQRSATSALPRGRLRKPLGVRARLLVIVLIPSIALMGVGIGAAVYLIKDGRKSKDWAEFAGETTAPAIAMIEAFQSERTATMLVLAGDESANNTLVTARKNSDTALAYLLTYSQTSAEVRPELADDMSGIDQLLRSMPMLRGGIDARAMPPQQVFGAFSAIIDTIVSGNLIAATVAPDAAIAVDMVRGIPMLRATEAISKALGIGSTALITNQISAGDFAEFTRNFSEARAELIYANAILTGQRQAQLKAITDSRAWQQLLAMGDAFVRRGVVGADDTTGSSAEDSGGGRASSATTARRNAQTGSLALPLSVAEWNNATTEVRTGLLALWQDQSADAHTRAIAAGEQREQDSLYGAFAISALTLLAFLAALWLTNRLIRRMRRLREQTLELADERLPNTIRALSDGSQTDHEVEMAPLDFGSDEIGQIADAFNRANTSAVQAAVAESQTRSGVNAVFLNIAHRSQVIVHRQLALLDAAEREEEDPAKLDVLFQLDHLATRSRRNAENLIILGGDKPGRRWRNPVPLIDVVRGAVAESLDYARIQTGKLPDLCITGVAVADVIHLIAELTDNATAFSPPQSKVGISGNQVGKGVAVEITDQGLGMSSAELAERNALLAEPPDFSVAALSTDARLGLFVVAKLSQRQGISVRLAESDYGGVKAIVLIPNTLVVAESERRSGESYSPAEDFQARPALAPGPVTMSAMVAEPPANSVPGAGEKPALPRRQRAVGEAEAEPVAEKIRPVRAPRPRSADEARNLMSAIESGTRQGRHHRVNTDTPTTQSDRQEGAGDNSQAP</sequence>
<evidence type="ECO:0000256" key="4">
    <source>
        <dbReference type="ARBA" id="ARBA00022679"/>
    </source>
</evidence>
<evidence type="ECO:0000313" key="10">
    <source>
        <dbReference type="EMBL" id="MEV0710336.1"/>
    </source>
</evidence>
<feature type="region of interest" description="Disordered" evidence="6">
    <location>
        <begin position="278"/>
        <end position="301"/>
    </location>
</feature>
<evidence type="ECO:0000259" key="8">
    <source>
        <dbReference type="Pfam" id="PF02518"/>
    </source>
</evidence>
<name>A0ABV3FY43_9NOCA</name>
<dbReference type="Pfam" id="PF08376">
    <property type="entry name" value="NIT"/>
    <property type="match status" value="1"/>
</dbReference>
<dbReference type="InterPro" id="IPR050428">
    <property type="entry name" value="TCS_sensor_his_kinase"/>
</dbReference>
<keyword evidence="11" id="KW-1185">Reference proteome</keyword>
<accession>A0ABV3FY43</accession>
<dbReference type="PANTHER" id="PTHR45436:SF5">
    <property type="entry name" value="SENSOR HISTIDINE KINASE TRCS"/>
    <property type="match status" value="1"/>
</dbReference>
<dbReference type="Pfam" id="PF02518">
    <property type="entry name" value="HATPase_c"/>
    <property type="match status" value="1"/>
</dbReference>
<gene>
    <name evidence="10" type="ORF">AB0I48_22460</name>
</gene>
<protein>
    <recommendedName>
        <fullName evidence="2">histidine kinase</fullName>
        <ecNumber evidence="2">2.7.13.3</ecNumber>
    </recommendedName>
</protein>
<keyword evidence="5" id="KW-0418">Kinase</keyword>
<feature type="domain" description="Nitrate/nitrite sensing protein" evidence="9">
    <location>
        <begin position="71"/>
        <end position="336"/>
    </location>
</feature>
<evidence type="ECO:0000313" key="11">
    <source>
        <dbReference type="Proteomes" id="UP001551695"/>
    </source>
</evidence>
<reference evidence="10 11" key="1">
    <citation type="submission" date="2024-06" db="EMBL/GenBank/DDBJ databases">
        <title>The Natural Products Discovery Center: Release of the First 8490 Sequenced Strains for Exploring Actinobacteria Biosynthetic Diversity.</title>
        <authorList>
            <person name="Kalkreuter E."/>
            <person name="Kautsar S.A."/>
            <person name="Yang D."/>
            <person name="Bader C.D."/>
            <person name="Teijaro C.N."/>
            <person name="Fluegel L."/>
            <person name="Davis C.M."/>
            <person name="Simpson J.R."/>
            <person name="Lauterbach L."/>
            <person name="Steele A.D."/>
            <person name="Gui C."/>
            <person name="Meng S."/>
            <person name="Li G."/>
            <person name="Viehrig K."/>
            <person name="Ye F."/>
            <person name="Su P."/>
            <person name="Kiefer A.F."/>
            <person name="Nichols A."/>
            <person name="Cepeda A.J."/>
            <person name="Yan W."/>
            <person name="Fan B."/>
            <person name="Jiang Y."/>
            <person name="Adhikari A."/>
            <person name="Zheng C.-J."/>
            <person name="Schuster L."/>
            <person name="Cowan T.M."/>
            <person name="Smanski M.J."/>
            <person name="Chevrette M.G."/>
            <person name="De Carvalho L.P.S."/>
            <person name="Shen B."/>
        </authorList>
    </citation>
    <scope>NUCLEOTIDE SEQUENCE [LARGE SCALE GENOMIC DNA]</scope>
    <source>
        <strain evidence="10 11">NPDC050403</strain>
    </source>
</reference>
<dbReference type="EC" id="2.7.13.3" evidence="2"/>
<dbReference type="EMBL" id="JBFAKC010000010">
    <property type="protein sequence ID" value="MEV0710336.1"/>
    <property type="molecule type" value="Genomic_DNA"/>
</dbReference>